<proteinExistence type="predicted"/>
<evidence type="ECO:0000313" key="1">
    <source>
        <dbReference type="EMBL" id="CAL1405931.1"/>
    </source>
</evidence>
<protein>
    <submittedName>
        <fullName evidence="1">Uncharacterized protein</fullName>
    </submittedName>
</protein>
<dbReference type="EMBL" id="OZ034821">
    <property type="protein sequence ID" value="CAL1405931.1"/>
    <property type="molecule type" value="Genomic_DNA"/>
</dbReference>
<gene>
    <name evidence="1" type="ORF">LTRI10_LOCUS45690</name>
</gene>
<dbReference type="Proteomes" id="UP001497516">
    <property type="component" value="Chromosome 8"/>
</dbReference>
<accession>A0AAV2G5Y2</accession>
<sequence length="80" mass="8479">MDYPIVIPTHKTNFVTRIGIIELHNLFENSTSKTCDPLFAAPSTLQDIKLPSIGDGSLDISNSASIPPDLGLAPTISSLG</sequence>
<organism evidence="1 2">
    <name type="scientific">Linum trigynum</name>
    <dbReference type="NCBI Taxonomy" id="586398"/>
    <lineage>
        <taxon>Eukaryota</taxon>
        <taxon>Viridiplantae</taxon>
        <taxon>Streptophyta</taxon>
        <taxon>Embryophyta</taxon>
        <taxon>Tracheophyta</taxon>
        <taxon>Spermatophyta</taxon>
        <taxon>Magnoliopsida</taxon>
        <taxon>eudicotyledons</taxon>
        <taxon>Gunneridae</taxon>
        <taxon>Pentapetalae</taxon>
        <taxon>rosids</taxon>
        <taxon>fabids</taxon>
        <taxon>Malpighiales</taxon>
        <taxon>Linaceae</taxon>
        <taxon>Linum</taxon>
    </lineage>
</organism>
<keyword evidence="2" id="KW-1185">Reference proteome</keyword>
<name>A0AAV2G5Y2_9ROSI</name>
<evidence type="ECO:0000313" key="2">
    <source>
        <dbReference type="Proteomes" id="UP001497516"/>
    </source>
</evidence>
<reference evidence="1 2" key="1">
    <citation type="submission" date="2024-04" db="EMBL/GenBank/DDBJ databases">
        <authorList>
            <person name="Fracassetti M."/>
        </authorList>
    </citation>
    <scope>NUCLEOTIDE SEQUENCE [LARGE SCALE GENOMIC DNA]</scope>
</reference>
<dbReference type="AlphaFoldDB" id="A0AAV2G5Y2"/>